<reference evidence="1" key="2">
    <citation type="journal article" date="2022" name="New Phytol.">
        <title>Evolutionary transition to the ectomycorrhizal habit in the genomes of a hyperdiverse lineage of mushroom-forming fungi.</title>
        <authorList>
            <person name="Looney B."/>
            <person name="Miyauchi S."/>
            <person name="Morin E."/>
            <person name="Drula E."/>
            <person name="Courty P.E."/>
            <person name="Kohler A."/>
            <person name="Kuo A."/>
            <person name="LaButti K."/>
            <person name="Pangilinan J."/>
            <person name="Lipzen A."/>
            <person name="Riley R."/>
            <person name="Andreopoulos W."/>
            <person name="He G."/>
            <person name="Johnson J."/>
            <person name="Nolan M."/>
            <person name="Tritt A."/>
            <person name="Barry K.W."/>
            <person name="Grigoriev I.V."/>
            <person name="Nagy L.G."/>
            <person name="Hibbett D."/>
            <person name="Henrissat B."/>
            <person name="Matheny P.B."/>
            <person name="Labbe J."/>
            <person name="Martin F.M."/>
        </authorList>
    </citation>
    <scope>NUCLEOTIDE SEQUENCE</scope>
    <source>
        <strain evidence="1">FP105234-sp</strain>
    </source>
</reference>
<feature type="non-terminal residue" evidence="1">
    <location>
        <position position="1"/>
    </location>
</feature>
<dbReference type="Proteomes" id="UP000814033">
    <property type="component" value="Unassembled WGS sequence"/>
</dbReference>
<evidence type="ECO:0000313" key="1">
    <source>
        <dbReference type="EMBL" id="KAI0037563.1"/>
    </source>
</evidence>
<accession>A0ACB8R0Q6</accession>
<comment type="caution">
    <text evidence="1">The sequence shown here is derived from an EMBL/GenBank/DDBJ whole genome shotgun (WGS) entry which is preliminary data.</text>
</comment>
<keyword evidence="2" id="KW-1185">Reference proteome</keyword>
<organism evidence="1 2">
    <name type="scientific">Auriscalpium vulgare</name>
    <dbReference type="NCBI Taxonomy" id="40419"/>
    <lineage>
        <taxon>Eukaryota</taxon>
        <taxon>Fungi</taxon>
        <taxon>Dikarya</taxon>
        <taxon>Basidiomycota</taxon>
        <taxon>Agaricomycotina</taxon>
        <taxon>Agaricomycetes</taxon>
        <taxon>Russulales</taxon>
        <taxon>Auriscalpiaceae</taxon>
        <taxon>Auriscalpium</taxon>
    </lineage>
</organism>
<proteinExistence type="predicted"/>
<name>A0ACB8R0Q6_9AGAM</name>
<evidence type="ECO:0000313" key="2">
    <source>
        <dbReference type="Proteomes" id="UP000814033"/>
    </source>
</evidence>
<gene>
    <name evidence="1" type="ORF">FA95DRAFT_1506815</name>
</gene>
<protein>
    <submittedName>
        <fullName evidence="1">Uncharacterized protein</fullName>
    </submittedName>
</protein>
<sequence length="134" mass="15745">WHPFPDKLSWEIAKWAMLRGPTSTTLTDLLAIEGVYDRLQLPFKTAKDLNAIIDNQLPRRPVFKQDKISVGGQSFNVYYRDTLDCIKALYGDPEFAPYMAYAPERHYVDDAQTNRVYNEMKTGKWWWRVQMRPG</sequence>
<reference evidence="1" key="1">
    <citation type="submission" date="2021-02" db="EMBL/GenBank/DDBJ databases">
        <authorList>
            <consortium name="DOE Joint Genome Institute"/>
            <person name="Ahrendt S."/>
            <person name="Looney B.P."/>
            <person name="Miyauchi S."/>
            <person name="Morin E."/>
            <person name="Drula E."/>
            <person name="Courty P.E."/>
            <person name="Chicoki N."/>
            <person name="Fauchery L."/>
            <person name="Kohler A."/>
            <person name="Kuo A."/>
            <person name="Labutti K."/>
            <person name="Pangilinan J."/>
            <person name="Lipzen A."/>
            <person name="Riley R."/>
            <person name="Andreopoulos W."/>
            <person name="He G."/>
            <person name="Johnson J."/>
            <person name="Barry K.W."/>
            <person name="Grigoriev I.V."/>
            <person name="Nagy L."/>
            <person name="Hibbett D."/>
            <person name="Henrissat B."/>
            <person name="Matheny P.B."/>
            <person name="Labbe J."/>
            <person name="Martin F."/>
        </authorList>
    </citation>
    <scope>NUCLEOTIDE SEQUENCE</scope>
    <source>
        <strain evidence="1">FP105234-sp</strain>
    </source>
</reference>
<dbReference type="EMBL" id="MU276857">
    <property type="protein sequence ID" value="KAI0037563.1"/>
    <property type="molecule type" value="Genomic_DNA"/>
</dbReference>